<gene>
    <name evidence="2" type="ORF">SAMN05216282_11196</name>
</gene>
<reference evidence="2 3" key="1">
    <citation type="submission" date="2016-10" db="EMBL/GenBank/DDBJ databases">
        <authorList>
            <person name="de Groot N.N."/>
        </authorList>
    </citation>
    <scope>NUCLEOTIDE SEQUENCE [LARGE SCALE GENOMIC DNA]</scope>
    <source>
        <strain evidence="2 3">CGMCC 1.5382</strain>
    </source>
</reference>
<organism evidence="2 3">
    <name type="scientific">Cryobacterium psychrotolerans</name>
    <dbReference type="NCBI Taxonomy" id="386301"/>
    <lineage>
        <taxon>Bacteria</taxon>
        <taxon>Bacillati</taxon>
        <taxon>Actinomycetota</taxon>
        <taxon>Actinomycetes</taxon>
        <taxon>Micrococcales</taxon>
        <taxon>Microbacteriaceae</taxon>
        <taxon>Cryobacterium</taxon>
    </lineage>
</organism>
<dbReference type="EMBL" id="FNFU01000011">
    <property type="protein sequence ID" value="SDK73043.1"/>
    <property type="molecule type" value="Genomic_DNA"/>
</dbReference>
<dbReference type="Gene3D" id="3.10.450.50">
    <property type="match status" value="1"/>
</dbReference>
<dbReference type="Proteomes" id="UP000198701">
    <property type="component" value="Unassembled WGS sequence"/>
</dbReference>
<evidence type="ECO:0000259" key="1">
    <source>
        <dbReference type="Pfam" id="PF17775"/>
    </source>
</evidence>
<name>A0A1G9EA77_9MICO</name>
<feature type="domain" description="YchJ-like middle NTF2-like" evidence="1">
    <location>
        <begin position="1"/>
        <end position="90"/>
    </location>
</feature>
<dbReference type="Pfam" id="PF17775">
    <property type="entry name" value="YchJ_M-like"/>
    <property type="match status" value="1"/>
</dbReference>
<proteinExistence type="predicted"/>
<evidence type="ECO:0000313" key="2">
    <source>
        <dbReference type="EMBL" id="SDK73043.1"/>
    </source>
</evidence>
<dbReference type="STRING" id="386301.SAMN05216282_11196"/>
<dbReference type="InterPro" id="IPR032710">
    <property type="entry name" value="NTF2-like_dom_sf"/>
</dbReference>
<dbReference type="SUPFAM" id="SSF54427">
    <property type="entry name" value="NTF2-like"/>
    <property type="match status" value="1"/>
</dbReference>
<sequence>MRSRYSAFAVGDTEYLLATWHPATRPESLELDADMQWVRLDISRTVRGGPLDTDGVVEFAAHYRLDGQRAQQHETSRFLKVDRRWFYLDSLG</sequence>
<keyword evidence="3" id="KW-1185">Reference proteome</keyword>
<accession>A0A1G9EA77</accession>
<dbReference type="InterPro" id="IPR048469">
    <property type="entry name" value="YchJ-like_M"/>
</dbReference>
<evidence type="ECO:0000313" key="3">
    <source>
        <dbReference type="Proteomes" id="UP000198701"/>
    </source>
</evidence>
<protein>
    <submittedName>
        <fullName evidence="2">SEC-C motif-containing protein</fullName>
    </submittedName>
</protein>
<dbReference type="AlphaFoldDB" id="A0A1G9EA77"/>